<organism evidence="1 2">
    <name type="scientific">Subtercola boreus</name>
    <dbReference type="NCBI Taxonomy" id="120213"/>
    <lineage>
        <taxon>Bacteria</taxon>
        <taxon>Bacillati</taxon>
        <taxon>Actinomycetota</taxon>
        <taxon>Actinomycetes</taxon>
        <taxon>Micrococcales</taxon>
        <taxon>Microbacteriaceae</taxon>
        <taxon>Subtercola</taxon>
    </lineage>
</organism>
<protein>
    <submittedName>
        <fullName evidence="1">Uncharacterized protein</fullName>
    </submittedName>
</protein>
<name>A0A3E0VL32_9MICO</name>
<dbReference type="AlphaFoldDB" id="A0A3E0VL32"/>
<evidence type="ECO:0000313" key="1">
    <source>
        <dbReference type="EMBL" id="RFA10359.1"/>
    </source>
</evidence>
<dbReference type="Proteomes" id="UP000256486">
    <property type="component" value="Unassembled WGS sequence"/>
</dbReference>
<accession>A0A3E0VL32</accession>
<sequence length="277" mass="29515">MSEQVLAMDDPQGFLGGLVEAARGRLPHQVAASALTVVRQRSLTDRLIGRDGSITAVSLVTRGSVMELTCSPAGEYAAETRRVVRGIVISKRSQPLREWLEVFALRLAVLAGEPVDSADTGAGAAALQKLGISVSGPTVSVSDDTVLADLRTLPFKLRGALPAAAATSTARIVELLLDTLPRVTGDPEAKAFAERTATVYLPDTLRAYLALPTEWARSHVYPDGGTPDRALLTQLEVLERAVSRMHEAAVRGDAEALLLNGRFLNDRFPDAGRSPTL</sequence>
<proteinExistence type="predicted"/>
<keyword evidence="2" id="KW-1185">Reference proteome</keyword>
<dbReference type="OrthoDB" id="67304at2"/>
<dbReference type="EMBL" id="NBWZ01000001">
    <property type="protein sequence ID" value="RFA10359.1"/>
    <property type="molecule type" value="Genomic_DNA"/>
</dbReference>
<comment type="caution">
    <text evidence="1">The sequence shown here is derived from an EMBL/GenBank/DDBJ whole genome shotgun (WGS) entry which is preliminary data.</text>
</comment>
<evidence type="ECO:0000313" key="2">
    <source>
        <dbReference type="Proteomes" id="UP000256486"/>
    </source>
</evidence>
<dbReference type="RefSeq" id="WP_116415738.1">
    <property type="nucleotide sequence ID" value="NZ_NBWZ01000001.1"/>
</dbReference>
<reference evidence="1 2" key="1">
    <citation type="submission" date="2017-04" db="EMBL/GenBank/DDBJ databases">
        <title>Comparative genome analysis of Subtercola boreus.</title>
        <authorList>
            <person name="Cho Y.-J."/>
            <person name="Cho A."/>
            <person name="Kim O.-S."/>
            <person name="Lee J.-I."/>
        </authorList>
    </citation>
    <scope>NUCLEOTIDE SEQUENCE [LARGE SCALE GENOMIC DNA]</scope>
    <source>
        <strain evidence="1 2">K300</strain>
    </source>
</reference>
<gene>
    <name evidence="1" type="ORF">B7R54_14940</name>
</gene>